<organism evidence="4">
    <name type="scientific">uncultured Thiotrichaceae bacterium</name>
    <dbReference type="NCBI Taxonomy" id="298394"/>
    <lineage>
        <taxon>Bacteria</taxon>
        <taxon>Pseudomonadati</taxon>
        <taxon>Pseudomonadota</taxon>
        <taxon>Gammaproteobacteria</taxon>
        <taxon>Thiotrichales</taxon>
        <taxon>Thiotrichaceae</taxon>
        <taxon>environmental samples</taxon>
    </lineage>
</organism>
<keyword evidence="2" id="KW-1133">Transmembrane helix</keyword>
<evidence type="ECO:0000313" key="4">
    <source>
        <dbReference type="EMBL" id="CAA6828133.1"/>
    </source>
</evidence>
<dbReference type="InterPro" id="IPR025567">
    <property type="entry name" value="DUF4332"/>
</dbReference>
<keyword evidence="2" id="KW-0472">Membrane</keyword>
<reference evidence="4" key="1">
    <citation type="submission" date="2020-01" db="EMBL/GenBank/DDBJ databases">
        <authorList>
            <person name="Meier V. D."/>
            <person name="Meier V D."/>
        </authorList>
    </citation>
    <scope>NUCLEOTIDE SEQUENCE</scope>
    <source>
        <strain evidence="4">HLG_WM_MAG_07</strain>
    </source>
</reference>
<evidence type="ECO:0000256" key="2">
    <source>
        <dbReference type="SAM" id="Phobius"/>
    </source>
</evidence>
<evidence type="ECO:0000256" key="1">
    <source>
        <dbReference type="SAM" id="Coils"/>
    </source>
</evidence>
<accession>A0A6S6UKI7</accession>
<dbReference type="Pfam" id="PF14229">
    <property type="entry name" value="DUF4332"/>
    <property type="match status" value="1"/>
</dbReference>
<keyword evidence="2" id="KW-0812">Transmembrane</keyword>
<feature type="transmembrane region" description="Helical" evidence="2">
    <location>
        <begin position="6"/>
        <end position="26"/>
    </location>
</feature>
<gene>
    <name evidence="4" type="ORF">HELGO_WM8879</name>
</gene>
<protein>
    <recommendedName>
        <fullName evidence="3">DUF4332 domain-containing protein</fullName>
    </recommendedName>
</protein>
<dbReference type="AlphaFoldDB" id="A0A6S6UKI7"/>
<sequence>MSYLLTQLWICLGLAALIAGIAGWLLRGSGRNKFKKIEDEMNAKLVSVEKERDHYMDELQNLGEIEAETKALTSKHIEEKQTLEKQLQGMEKAASMASQKLHLQEQELTKKAQQLNDANASLSMKIDEEQQVFTQRLAEVEAGAEHSDHQIKEYEVRIDALEAELSQTASQLDEARIQLSEIHAASRVALGTSAVSYINTPAISTAADKTVLSDSEGAHDDANIKGLLGIGGLAGVAGLAKSTLDKAVEGVSHAKEEMMYKSSPGDTIYALNEIKSISREDRSRLNEMGVETTEELLNKCSTKDEISLFSKTLGKEAWVVRSWVSVADLLRLNGVDGMNAELLELSGIASTQSLKLAKAEKLQESMSVIHRHVGKNDSMPELSEIQTWIAQASNISPMVDNSIEKI</sequence>
<keyword evidence="1" id="KW-0175">Coiled coil</keyword>
<feature type="coiled-coil region" evidence="1">
    <location>
        <begin position="38"/>
        <end position="178"/>
    </location>
</feature>
<dbReference type="EMBL" id="CACVAY010000146">
    <property type="protein sequence ID" value="CAA6828133.1"/>
    <property type="molecule type" value="Genomic_DNA"/>
</dbReference>
<name>A0A6S6UKI7_9GAMM</name>
<feature type="domain" description="DUF4332" evidence="3">
    <location>
        <begin position="276"/>
        <end position="393"/>
    </location>
</feature>
<proteinExistence type="predicted"/>
<evidence type="ECO:0000259" key="3">
    <source>
        <dbReference type="Pfam" id="PF14229"/>
    </source>
</evidence>